<dbReference type="Proteomes" id="UP000199595">
    <property type="component" value="Unassembled WGS sequence"/>
</dbReference>
<dbReference type="RefSeq" id="WP_090119129.1">
    <property type="nucleotide sequence ID" value="NZ_FNNJ01000001.1"/>
</dbReference>
<reference evidence="3" key="1">
    <citation type="submission" date="2016-10" db="EMBL/GenBank/DDBJ databases">
        <authorList>
            <person name="Varghese N."/>
            <person name="Submissions S."/>
        </authorList>
    </citation>
    <scope>NUCLEOTIDE SEQUENCE [LARGE SCALE GENOMIC DNA]</scope>
    <source>
        <strain evidence="3">DSM 24956</strain>
    </source>
</reference>
<protein>
    <submittedName>
        <fullName evidence="2">Uncharacterized protein</fullName>
    </submittedName>
</protein>
<feature type="transmembrane region" description="Helical" evidence="1">
    <location>
        <begin position="78"/>
        <end position="98"/>
    </location>
</feature>
<proteinExistence type="predicted"/>
<dbReference type="Pfam" id="PF04143">
    <property type="entry name" value="Sulf_transp"/>
    <property type="match status" value="1"/>
</dbReference>
<dbReference type="OrthoDB" id="9790409at2"/>
<evidence type="ECO:0000256" key="1">
    <source>
        <dbReference type="SAM" id="Phobius"/>
    </source>
</evidence>
<feature type="transmembrane region" description="Helical" evidence="1">
    <location>
        <begin position="110"/>
        <end position="130"/>
    </location>
</feature>
<feature type="transmembrane region" description="Helical" evidence="1">
    <location>
        <begin position="36"/>
        <end position="57"/>
    </location>
</feature>
<evidence type="ECO:0000313" key="2">
    <source>
        <dbReference type="EMBL" id="SDW25708.1"/>
    </source>
</evidence>
<keyword evidence="1" id="KW-1133">Transmembrane helix</keyword>
<dbReference type="InterPro" id="IPR007272">
    <property type="entry name" value="Sulf_transp_TsuA/YedE"/>
</dbReference>
<dbReference type="STRING" id="762486.SAMN05444411_101370"/>
<organism evidence="2 3">
    <name type="scientific">Lutibacter oricola</name>
    <dbReference type="NCBI Taxonomy" id="762486"/>
    <lineage>
        <taxon>Bacteria</taxon>
        <taxon>Pseudomonadati</taxon>
        <taxon>Bacteroidota</taxon>
        <taxon>Flavobacteriia</taxon>
        <taxon>Flavobacteriales</taxon>
        <taxon>Flavobacteriaceae</taxon>
        <taxon>Lutibacter</taxon>
    </lineage>
</organism>
<keyword evidence="3" id="KW-1185">Reference proteome</keyword>
<name>A0A1H2S297_9FLAO</name>
<gene>
    <name evidence="2" type="ORF">SAMN05444411_101370</name>
</gene>
<keyword evidence="1" id="KW-0472">Membrane</keyword>
<keyword evidence="1" id="KW-0812">Transmembrane</keyword>
<accession>A0A1H2S297</accession>
<dbReference type="EMBL" id="FNNJ01000001">
    <property type="protein sequence ID" value="SDW25708.1"/>
    <property type="molecule type" value="Genomic_DNA"/>
</dbReference>
<evidence type="ECO:0000313" key="3">
    <source>
        <dbReference type="Proteomes" id="UP000199595"/>
    </source>
</evidence>
<sequence>MKHIKFFLIGILFGIVMSKGEIISWYRIYEMFKFQSFHMYGIIGSAVTIGLVVMFLFKKKTLKSFEGNEIRISPKKKGLYRNLFGGILFGLGWALAGACPGPMFVLVGKGVLAILVVIFGATLGAFFYGVSKDKLPH</sequence>
<dbReference type="AlphaFoldDB" id="A0A1H2S297"/>